<proteinExistence type="predicted"/>
<reference evidence="2" key="2">
    <citation type="journal article" date="2023" name="Science">
        <title>Genomic signatures of disease resistance in endangered staghorn corals.</title>
        <authorList>
            <person name="Vollmer S.V."/>
            <person name="Selwyn J.D."/>
            <person name="Despard B.A."/>
            <person name="Roesel C.L."/>
        </authorList>
    </citation>
    <scope>NUCLEOTIDE SEQUENCE</scope>
    <source>
        <strain evidence="2">K2</strain>
    </source>
</reference>
<accession>A0AAD9QN34</accession>
<name>A0AAD9QN34_ACRCE</name>
<feature type="compositionally biased region" description="Polar residues" evidence="1">
    <location>
        <begin position="78"/>
        <end position="91"/>
    </location>
</feature>
<reference evidence="2" key="1">
    <citation type="journal article" date="2023" name="G3 (Bethesda)">
        <title>Whole genome assembly and annotation of the endangered Caribbean coral Acropora cervicornis.</title>
        <authorList>
            <person name="Selwyn J.D."/>
            <person name="Vollmer S.V."/>
        </authorList>
    </citation>
    <scope>NUCLEOTIDE SEQUENCE</scope>
    <source>
        <strain evidence="2">K2</strain>
    </source>
</reference>
<dbReference type="EMBL" id="JARQWQ010000023">
    <property type="protein sequence ID" value="KAK2564343.1"/>
    <property type="molecule type" value="Genomic_DNA"/>
</dbReference>
<evidence type="ECO:0000256" key="1">
    <source>
        <dbReference type="SAM" id="MobiDB-lite"/>
    </source>
</evidence>
<sequence length="153" mass="16784">MLVVHTGQAVDSNSEFDDEEMTDSDMTSSSDDERREPSIESSSRIGDGDMLAYMEQMDAELARTSIGDSFEKRASQAEDLTSQGNRQTQEDLSGAKTHEEDEAGFPVDVDFNLVKNILESFSTQQGLAGPASNILNSMGVWLPPDKDVTQLEQ</sequence>
<comment type="caution">
    <text evidence="2">The sequence shown here is derived from an EMBL/GenBank/DDBJ whole genome shotgun (WGS) entry which is preliminary data.</text>
</comment>
<dbReference type="AlphaFoldDB" id="A0AAD9QN34"/>
<feature type="compositionally biased region" description="Acidic residues" evidence="1">
    <location>
        <begin position="14"/>
        <end position="23"/>
    </location>
</feature>
<dbReference type="InterPro" id="IPR010770">
    <property type="entry name" value="Ecd"/>
</dbReference>
<feature type="region of interest" description="Disordered" evidence="1">
    <location>
        <begin position="1"/>
        <end position="105"/>
    </location>
</feature>
<gene>
    <name evidence="2" type="ORF">P5673_012608</name>
</gene>
<keyword evidence="3" id="KW-1185">Reference proteome</keyword>
<dbReference type="GO" id="GO:0005634">
    <property type="term" value="C:nucleus"/>
    <property type="evidence" value="ECO:0007669"/>
    <property type="project" value="TreeGrafter"/>
</dbReference>
<dbReference type="PANTHER" id="PTHR13060">
    <property type="entry name" value="SGT1 PROTEIN HSGT1 SUPPRESSOR OF GCR2"/>
    <property type="match status" value="1"/>
</dbReference>
<evidence type="ECO:0000313" key="2">
    <source>
        <dbReference type="EMBL" id="KAK2564343.1"/>
    </source>
</evidence>
<dbReference type="Proteomes" id="UP001249851">
    <property type="component" value="Unassembled WGS sequence"/>
</dbReference>
<evidence type="ECO:0000313" key="3">
    <source>
        <dbReference type="Proteomes" id="UP001249851"/>
    </source>
</evidence>
<organism evidence="2 3">
    <name type="scientific">Acropora cervicornis</name>
    <name type="common">Staghorn coral</name>
    <dbReference type="NCBI Taxonomy" id="6130"/>
    <lineage>
        <taxon>Eukaryota</taxon>
        <taxon>Metazoa</taxon>
        <taxon>Cnidaria</taxon>
        <taxon>Anthozoa</taxon>
        <taxon>Hexacorallia</taxon>
        <taxon>Scleractinia</taxon>
        <taxon>Astrocoeniina</taxon>
        <taxon>Acroporidae</taxon>
        <taxon>Acropora</taxon>
    </lineage>
</organism>
<dbReference type="PANTHER" id="PTHR13060:SF0">
    <property type="entry name" value="PROTEIN ECDYSONELESS HOMOLOG"/>
    <property type="match status" value="1"/>
</dbReference>
<dbReference type="Pfam" id="PF07093">
    <property type="entry name" value="SGT1"/>
    <property type="match status" value="1"/>
</dbReference>
<protein>
    <submittedName>
        <fullName evidence="2">Protein ecdysoneless-like protein</fullName>
    </submittedName>
</protein>